<dbReference type="HOGENOM" id="CLU_000384_38_1_1"/>
<dbReference type="InterPro" id="IPR043128">
    <property type="entry name" value="Rev_trsase/Diguanyl_cyclase"/>
</dbReference>
<evidence type="ECO:0000256" key="5">
    <source>
        <dbReference type="ARBA" id="ARBA00022801"/>
    </source>
</evidence>
<keyword evidence="5" id="KW-0378">Hydrolase</keyword>
<evidence type="ECO:0000313" key="17">
    <source>
        <dbReference type="EMBL" id="EKV14380.1"/>
    </source>
</evidence>
<keyword evidence="10" id="KW-0548">Nucleotidyltransferase</keyword>
<dbReference type="InterPro" id="IPR043502">
    <property type="entry name" value="DNA/RNA_pol_sf"/>
</dbReference>
<keyword evidence="13" id="KW-0511">Multifunctional enzyme</keyword>
<dbReference type="Proteomes" id="UP000009886">
    <property type="component" value="Unassembled WGS sequence"/>
</dbReference>
<gene>
    <name evidence="17" type="ORF">PDIP_44240</name>
</gene>
<reference evidence="18" key="1">
    <citation type="journal article" date="2012" name="BMC Genomics">
        <title>Genome sequence of the necrotrophic fungus Penicillium digitatum, the main postharvest pathogen of citrus.</title>
        <authorList>
            <person name="Marcet-Houben M."/>
            <person name="Ballester A.-R."/>
            <person name="de la Fuente B."/>
            <person name="Harries E."/>
            <person name="Marcos J.F."/>
            <person name="Gonzalez-Candelas L."/>
            <person name="Gabaldon T."/>
        </authorList>
    </citation>
    <scope>NUCLEOTIDE SEQUENCE [LARGE SCALE GENOMIC DNA]</scope>
    <source>
        <strain evidence="18">Pd1 / CECT 20795</strain>
    </source>
</reference>
<dbReference type="VEuPathDB" id="FungiDB:PDIP_44240"/>
<keyword evidence="4" id="KW-0064">Aspartyl protease</keyword>
<dbReference type="CDD" id="cd09274">
    <property type="entry name" value="RNase_HI_RT_Ty3"/>
    <property type="match status" value="1"/>
</dbReference>
<dbReference type="GO" id="GO:0003723">
    <property type="term" value="F:RNA binding"/>
    <property type="evidence" value="ECO:0007669"/>
    <property type="project" value="UniProtKB-KW"/>
</dbReference>
<feature type="domain" description="Integrase catalytic" evidence="16">
    <location>
        <begin position="441"/>
        <end position="605"/>
    </location>
</feature>
<keyword evidence="6" id="KW-0460">Magnesium</keyword>
<dbReference type="InterPro" id="IPR041577">
    <property type="entry name" value="RT_RNaseH_2"/>
</dbReference>
<evidence type="ECO:0000256" key="9">
    <source>
        <dbReference type="ARBA" id="ARBA00022918"/>
    </source>
</evidence>
<dbReference type="Pfam" id="PF17921">
    <property type="entry name" value="Integrase_H2C2"/>
    <property type="match status" value="1"/>
</dbReference>
<dbReference type="GO" id="GO:0006310">
    <property type="term" value="P:DNA recombination"/>
    <property type="evidence" value="ECO:0007669"/>
    <property type="project" value="UniProtKB-KW"/>
</dbReference>
<dbReference type="InterPro" id="IPR012337">
    <property type="entry name" value="RNaseH-like_sf"/>
</dbReference>
<dbReference type="GO" id="GO:0015074">
    <property type="term" value="P:DNA integration"/>
    <property type="evidence" value="ECO:0007669"/>
    <property type="project" value="UniProtKB-KW"/>
</dbReference>
<feature type="domain" description="Reverse transcriptase" evidence="15">
    <location>
        <begin position="1"/>
        <end position="67"/>
    </location>
</feature>
<protein>
    <submittedName>
        <fullName evidence="17">Retrovirus polyprotein, putative</fullName>
    </submittedName>
</protein>
<organism evidence="17 18">
    <name type="scientific">Penicillium digitatum (strain Pd1 / CECT 20795)</name>
    <name type="common">Green mold</name>
    <dbReference type="NCBI Taxonomy" id="1170230"/>
    <lineage>
        <taxon>Eukaryota</taxon>
        <taxon>Fungi</taxon>
        <taxon>Dikarya</taxon>
        <taxon>Ascomycota</taxon>
        <taxon>Pezizomycotina</taxon>
        <taxon>Eurotiomycetes</taxon>
        <taxon>Eurotiomycetidae</taxon>
        <taxon>Eurotiales</taxon>
        <taxon>Aspergillaceae</taxon>
        <taxon>Penicillium</taxon>
    </lineage>
</organism>
<dbReference type="Gene3D" id="1.10.340.70">
    <property type="match status" value="1"/>
</dbReference>
<dbReference type="InterPro" id="IPR050951">
    <property type="entry name" value="Retrovirus_Pol_polyprotein"/>
</dbReference>
<keyword evidence="12" id="KW-0233">DNA recombination</keyword>
<dbReference type="Pfam" id="PF17919">
    <property type="entry name" value="RT_RNaseH_2"/>
    <property type="match status" value="1"/>
</dbReference>
<evidence type="ECO:0000256" key="4">
    <source>
        <dbReference type="ARBA" id="ARBA00022750"/>
    </source>
</evidence>
<dbReference type="SUPFAM" id="SSF56672">
    <property type="entry name" value="DNA/RNA polymerases"/>
    <property type="match status" value="1"/>
</dbReference>
<evidence type="ECO:0000256" key="14">
    <source>
        <dbReference type="SAM" id="MobiDB-lite"/>
    </source>
</evidence>
<dbReference type="GO" id="GO:0005634">
    <property type="term" value="C:nucleus"/>
    <property type="evidence" value="ECO:0007669"/>
    <property type="project" value="UniProtKB-ARBA"/>
</dbReference>
<name>K9FXI1_PEND1</name>
<evidence type="ECO:0000259" key="15">
    <source>
        <dbReference type="PROSITE" id="PS50878"/>
    </source>
</evidence>
<keyword evidence="9" id="KW-0695">RNA-directed DNA polymerase</keyword>
<dbReference type="InterPro" id="IPR001584">
    <property type="entry name" value="Integrase_cat-core"/>
</dbReference>
<dbReference type="KEGG" id="pdp:PDIP_44240"/>
<keyword evidence="3" id="KW-0479">Metal-binding</keyword>
<dbReference type="AlphaFoldDB" id="K9FXI1"/>
<dbReference type="Gene3D" id="3.30.420.10">
    <property type="entry name" value="Ribonuclease H-like superfamily/Ribonuclease H"/>
    <property type="match status" value="1"/>
</dbReference>
<dbReference type="GO" id="GO:0006508">
    <property type="term" value="P:proteolysis"/>
    <property type="evidence" value="ECO:0007669"/>
    <property type="project" value="UniProtKB-KW"/>
</dbReference>
<dbReference type="OrthoDB" id="4364638at2759"/>
<dbReference type="PROSITE" id="PS50878">
    <property type="entry name" value="RT_POL"/>
    <property type="match status" value="1"/>
</dbReference>
<evidence type="ECO:0000256" key="8">
    <source>
        <dbReference type="ARBA" id="ARBA00022908"/>
    </source>
</evidence>
<keyword evidence="8" id="KW-0229">DNA integration</keyword>
<keyword evidence="10" id="KW-0808">Transferase</keyword>
<keyword evidence="10" id="KW-0239">DNA-directed DNA polymerase</keyword>
<evidence type="ECO:0000256" key="11">
    <source>
        <dbReference type="ARBA" id="ARBA00023125"/>
    </source>
</evidence>
<evidence type="ECO:0000259" key="16">
    <source>
        <dbReference type="PROSITE" id="PS50994"/>
    </source>
</evidence>
<dbReference type="PROSITE" id="PS50994">
    <property type="entry name" value="INTEGRASE"/>
    <property type="match status" value="1"/>
</dbReference>
<evidence type="ECO:0000313" key="18">
    <source>
        <dbReference type="Proteomes" id="UP000009886"/>
    </source>
</evidence>
<evidence type="ECO:0000256" key="2">
    <source>
        <dbReference type="ARBA" id="ARBA00022670"/>
    </source>
</evidence>
<proteinExistence type="predicted"/>
<feature type="region of interest" description="Disordered" evidence="14">
    <location>
        <begin position="725"/>
        <end position="745"/>
    </location>
</feature>
<dbReference type="InterPro" id="IPR016197">
    <property type="entry name" value="Chromo-like_dom_sf"/>
</dbReference>
<dbReference type="PANTHER" id="PTHR37984:SF5">
    <property type="entry name" value="PROTEIN NYNRIN-LIKE"/>
    <property type="match status" value="1"/>
</dbReference>
<dbReference type="GO" id="GO:0046872">
    <property type="term" value="F:metal ion binding"/>
    <property type="evidence" value="ECO:0007669"/>
    <property type="project" value="UniProtKB-KW"/>
</dbReference>
<dbReference type="GO" id="GO:0004190">
    <property type="term" value="F:aspartic-type endopeptidase activity"/>
    <property type="evidence" value="ECO:0007669"/>
    <property type="project" value="UniProtKB-KW"/>
</dbReference>
<dbReference type="Gene3D" id="3.30.70.270">
    <property type="match status" value="2"/>
</dbReference>
<dbReference type="GO" id="GO:0003964">
    <property type="term" value="F:RNA-directed DNA polymerase activity"/>
    <property type="evidence" value="ECO:0007669"/>
    <property type="project" value="UniProtKB-KW"/>
</dbReference>
<dbReference type="GO" id="GO:0003677">
    <property type="term" value="F:DNA binding"/>
    <property type="evidence" value="ECO:0007669"/>
    <property type="project" value="UniProtKB-KW"/>
</dbReference>
<sequence length="783" mass="91337">MNDVLRECLDEYAVAFVDDILIYSENVEDHQRQVREVLRRLQKAGLQVALSKSEFSVKKTRFLGFIVSTDGIAVDPEKIRVVQSWTIPTTVKGIQSFLGFCNFYRRFSQGYSAISKPLHRLTRQDIPFEWSENCEKAFQTLKKKLVSAPILRHYDPVRQTRVETDVSDGVLGAVLSQYYEQEDFWHPVAFYSKTMQPAEVNYEVRDKELLAIVRALQEWRPELEVLSQEDRLEIFTDHQSLEYFMTTRQMNQRQARWNEFLSQFRFVIKYRPGKKNIIADVLSRKESPCVDNGRQFVMLPKDCLEEGVYPTHLAPVHSEETETIGIVERIKEANRQSSDLDEFRQMAQDRGNSRWTLLDGLLLYEGRLEVPNEGDLCARLPDEIHRQPLTAHPGIEKLKKLVSTRYHWFGWVTDVKRYVDVDNCLICKRTKTWRDRTPGLLRPLPVPERTWQPISMDFRSFPKDRHGYDAVLVVVDRLSKRPISIPCHKDTNAKQMARLFIDHVIRITGIPETVVSDRGGQFISEFWNEFCRILGIKRKLSTAHHPQTDGQSEIANQYMAQRLRPYVEQNQDNWSEILPMVDFAASILPQDTTKKSPFFVERGYEPSMTSDWKDQETLTPNEQDAVQMLSELQDIWTQTKEQIAKSQQLQIRQANKHRREEDFGVGDLVFITTKDWLQDRPSRKLSHLASGPYRIIEKVGSSYKIDLPDAIRVHPIFHPSKLRKAATTEPLEGQHVDPPPPIQVGETDEWEAEKILDARTHYRKLQCRVQWLGNDLDLQWYPA</sequence>
<accession>K9FXI1</accession>
<dbReference type="InterPro" id="IPR041588">
    <property type="entry name" value="Integrase_H2C2"/>
</dbReference>
<dbReference type="EMBL" id="AKCU01000308">
    <property type="protein sequence ID" value="EKV14380.1"/>
    <property type="molecule type" value="Genomic_DNA"/>
</dbReference>
<dbReference type="FunFam" id="3.30.70.270:FF:000020">
    <property type="entry name" value="Transposon Tf2-6 polyprotein-like Protein"/>
    <property type="match status" value="1"/>
</dbReference>
<evidence type="ECO:0000256" key="7">
    <source>
        <dbReference type="ARBA" id="ARBA00022884"/>
    </source>
</evidence>
<keyword evidence="2" id="KW-0645">Protease</keyword>
<dbReference type="PANTHER" id="PTHR37984">
    <property type="entry name" value="PROTEIN CBG26694"/>
    <property type="match status" value="1"/>
</dbReference>
<dbReference type="SUPFAM" id="SSF54160">
    <property type="entry name" value="Chromo domain-like"/>
    <property type="match status" value="1"/>
</dbReference>
<dbReference type="Pfam" id="PF00078">
    <property type="entry name" value="RVT_1"/>
    <property type="match status" value="1"/>
</dbReference>
<evidence type="ECO:0000256" key="12">
    <source>
        <dbReference type="ARBA" id="ARBA00023172"/>
    </source>
</evidence>
<evidence type="ECO:0000256" key="1">
    <source>
        <dbReference type="ARBA" id="ARBA00011353"/>
    </source>
</evidence>
<dbReference type="CDD" id="cd00024">
    <property type="entry name" value="CD_CSD"/>
    <property type="match status" value="1"/>
</dbReference>
<dbReference type="InterPro" id="IPR036397">
    <property type="entry name" value="RNaseH_sf"/>
</dbReference>
<dbReference type="Pfam" id="PF00665">
    <property type="entry name" value="rve"/>
    <property type="match status" value="1"/>
</dbReference>
<evidence type="ECO:0000256" key="6">
    <source>
        <dbReference type="ARBA" id="ARBA00022842"/>
    </source>
</evidence>
<dbReference type="SUPFAM" id="SSF53098">
    <property type="entry name" value="Ribonuclease H-like"/>
    <property type="match status" value="1"/>
</dbReference>
<evidence type="ECO:0000256" key="10">
    <source>
        <dbReference type="ARBA" id="ARBA00022932"/>
    </source>
</evidence>
<evidence type="ECO:0000256" key="13">
    <source>
        <dbReference type="ARBA" id="ARBA00023268"/>
    </source>
</evidence>
<dbReference type="InterPro" id="IPR000477">
    <property type="entry name" value="RT_dom"/>
</dbReference>
<dbReference type="Pfam" id="PF24626">
    <property type="entry name" value="SH3_Tf2-1"/>
    <property type="match status" value="1"/>
</dbReference>
<comment type="caution">
    <text evidence="17">The sequence shown here is derived from an EMBL/GenBank/DDBJ whole genome shotgun (WGS) entry which is preliminary data.</text>
</comment>
<keyword evidence="7" id="KW-0694">RNA-binding</keyword>
<dbReference type="InterPro" id="IPR056924">
    <property type="entry name" value="SH3_Tf2-1"/>
</dbReference>
<dbReference type="GO" id="GO:0003887">
    <property type="term" value="F:DNA-directed DNA polymerase activity"/>
    <property type="evidence" value="ECO:0007669"/>
    <property type="project" value="UniProtKB-KW"/>
</dbReference>
<keyword evidence="11" id="KW-0238">DNA-binding</keyword>
<comment type="subunit">
    <text evidence="1">Component of the NuA4 histone acetyltransferase complex.</text>
</comment>
<evidence type="ECO:0000256" key="3">
    <source>
        <dbReference type="ARBA" id="ARBA00022723"/>
    </source>
</evidence>